<feature type="transmembrane region" description="Helical" evidence="6">
    <location>
        <begin position="105"/>
        <end position="133"/>
    </location>
</feature>
<feature type="domain" description="Late embryogenesis abundant protein LEA-2 subgroup" evidence="7">
    <location>
        <begin position="181"/>
        <end position="270"/>
    </location>
</feature>
<dbReference type="InterPro" id="IPR004864">
    <property type="entry name" value="LEA_2"/>
</dbReference>
<evidence type="ECO:0000256" key="3">
    <source>
        <dbReference type="ARBA" id="ARBA00022989"/>
    </source>
</evidence>
<evidence type="ECO:0000256" key="4">
    <source>
        <dbReference type="ARBA" id="ARBA00023136"/>
    </source>
</evidence>
<feature type="region of interest" description="Disordered" evidence="5">
    <location>
        <begin position="1"/>
        <end position="22"/>
    </location>
</feature>
<dbReference type="OMA" id="INCIAEM"/>
<dbReference type="OrthoDB" id="1920039at2759"/>
<evidence type="ECO:0000313" key="8">
    <source>
        <dbReference type="EMBL" id="KAH7289982.1"/>
    </source>
</evidence>
<evidence type="ECO:0000259" key="7">
    <source>
        <dbReference type="Pfam" id="PF03168"/>
    </source>
</evidence>
<evidence type="ECO:0000313" key="9">
    <source>
        <dbReference type="Proteomes" id="UP000825935"/>
    </source>
</evidence>
<dbReference type="GO" id="GO:0098542">
    <property type="term" value="P:defense response to other organism"/>
    <property type="evidence" value="ECO:0007669"/>
    <property type="project" value="InterPro"/>
</dbReference>
<dbReference type="EMBL" id="CM035435">
    <property type="protein sequence ID" value="KAH7289982.1"/>
    <property type="molecule type" value="Genomic_DNA"/>
</dbReference>
<keyword evidence="9" id="KW-1185">Reference proteome</keyword>
<reference evidence="8" key="1">
    <citation type="submission" date="2021-08" db="EMBL/GenBank/DDBJ databases">
        <title>WGS assembly of Ceratopteris richardii.</title>
        <authorList>
            <person name="Marchant D.B."/>
            <person name="Chen G."/>
            <person name="Jenkins J."/>
            <person name="Shu S."/>
            <person name="Leebens-Mack J."/>
            <person name="Grimwood J."/>
            <person name="Schmutz J."/>
            <person name="Soltis P."/>
            <person name="Soltis D."/>
            <person name="Chen Z.-H."/>
        </authorList>
    </citation>
    <scope>NUCLEOTIDE SEQUENCE</scope>
    <source>
        <strain evidence="8">Whitten #5841</strain>
        <tissue evidence="8">Leaf</tissue>
    </source>
</reference>
<dbReference type="PANTHER" id="PTHR31234">
    <property type="entry name" value="LATE EMBRYOGENESIS ABUNDANT (LEA) HYDROXYPROLINE-RICH GLYCOPROTEIN FAMILY"/>
    <property type="match status" value="1"/>
</dbReference>
<keyword evidence="2 6" id="KW-0812">Transmembrane</keyword>
<evidence type="ECO:0000256" key="5">
    <source>
        <dbReference type="SAM" id="MobiDB-lite"/>
    </source>
</evidence>
<accession>A0A8T2R0Q6</accession>
<dbReference type="Proteomes" id="UP000825935">
    <property type="component" value="Chromosome 30"/>
</dbReference>
<gene>
    <name evidence="8" type="ORF">KP509_30G026800</name>
</gene>
<dbReference type="InterPro" id="IPR044839">
    <property type="entry name" value="NDR1-like"/>
</dbReference>
<proteinExistence type="predicted"/>
<dbReference type="GO" id="GO:0005886">
    <property type="term" value="C:plasma membrane"/>
    <property type="evidence" value="ECO:0007669"/>
    <property type="project" value="TreeGrafter"/>
</dbReference>
<name>A0A8T2R0Q6_CERRI</name>
<organism evidence="8 9">
    <name type="scientific">Ceratopteris richardii</name>
    <name type="common">Triangle waterfern</name>
    <dbReference type="NCBI Taxonomy" id="49495"/>
    <lineage>
        <taxon>Eukaryota</taxon>
        <taxon>Viridiplantae</taxon>
        <taxon>Streptophyta</taxon>
        <taxon>Embryophyta</taxon>
        <taxon>Tracheophyta</taxon>
        <taxon>Polypodiopsida</taxon>
        <taxon>Polypodiidae</taxon>
        <taxon>Polypodiales</taxon>
        <taxon>Pteridineae</taxon>
        <taxon>Pteridaceae</taxon>
        <taxon>Parkerioideae</taxon>
        <taxon>Ceratopteris</taxon>
    </lineage>
</organism>
<comment type="caution">
    <text evidence="8">The sequence shown here is derived from an EMBL/GenBank/DDBJ whole genome shotgun (WGS) entry which is preliminary data.</text>
</comment>
<sequence>MDHKVHPMPPQPSAPPCHSRESSIATQSTISTFSIPMTDERALRQEQEMRFMRVDLDDSASMHHQQRPPHPMQKDFIYNVPAVLPPDHPSVIAARRSGRRCGGCCCCIATLCAILAIIVVMICIVALVVYLILQPKTPNFSVSNASVASFKLSSKPASASNIRPGATQNLNVDVTFNITGKNPNEKIGIDYADVKVILLYEDDQIGQGSIPPFYQGHKNTTSFLLHMMGKDVAMTPATGSRLQKTLDNAAGTILLNSQTMAAVRLKIGNWKSGASNFQINCIAEMTNPSAPNARVLSQSCSFKINKIRIL</sequence>
<dbReference type="Pfam" id="PF03168">
    <property type="entry name" value="LEA_2"/>
    <property type="match status" value="1"/>
</dbReference>
<keyword evidence="3 6" id="KW-1133">Transmembrane helix</keyword>
<comment type="subcellular location">
    <subcellularLocation>
        <location evidence="1">Membrane</location>
        <topology evidence="1">Single-pass membrane protein</topology>
    </subcellularLocation>
</comment>
<evidence type="ECO:0000256" key="2">
    <source>
        <dbReference type="ARBA" id="ARBA00022692"/>
    </source>
</evidence>
<evidence type="ECO:0000256" key="6">
    <source>
        <dbReference type="SAM" id="Phobius"/>
    </source>
</evidence>
<dbReference type="AlphaFoldDB" id="A0A8T2R0Q6"/>
<keyword evidence="4 6" id="KW-0472">Membrane</keyword>
<protein>
    <recommendedName>
        <fullName evidence="7">Late embryogenesis abundant protein LEA-2 subgroup domain-containing protein</fullName>
    </recommendedName>
</protein>
<dbReference type="PANTHER" id="PTHR31234:SF2">
    <property type="entry name" value="OS05G0199100 PROTEIN"/>
    <property type="match status" value="1"/>
</dbReference>
<evidence type="ECO:0000256" key="1">
    <source>
        <dbReference type="ARBA" id="ARBA00004167"/>
    </source>
</evidence>